<organism evidence="2 3">
    <name type="scientific">Ktedonobacter robiniae</name>
    <dbReference type="NCBI Taxonomy" id="2778365"/>
    <lineage>
        <taxon>Bacteria</taxon>
        <taxon>Bacillati</taxon>
        <taxon>Chloroflexota</taxon>
        <taxon>Ktedonobacteria</taxon>
        <taxon>Ktedonobacterales</taxon>
        <taxon>Ktedonobacteraceae</taxon>
        <taxon>Ktedonobacter</taxon>
    </lineage>
</organism>
<evidence type="ECO:0000259" key="1">
    <source>
        <dbReference type="Pfam" id="PF03551"/>
    </source>
</evidence>
<keyword evidence="3" id="KW-1185">Reference proteome</keyword>
<dbReference type="Proteomes" id="UP000654345">
    <property type="component" value="Unassembled WGS sequence"/>
</dbReference>
<protein>
    <recommendedName>
        <fullName evidence="1">Transcription regulator PadR N-terminal domain-containing protein</fullName>
    </recommendedName>
</protein>
<dbReference type="EMBL" id="BNJG01000002">
    <property type="protein sequence ID" value="GHO56387.1"/>
    <property type="molecule type" value="Genomic_DNA"/>
</dbReference>
<gene>
    <name evidence="2" type="ORF">KSB_48620</name>
</gene>
<dbReference type="InterPro" id="IPR036388">
    <property type="entry name" value="WH-like_DNA-bd_sf"/>
</dbReference>
<proteinExistence type="predicted"/>
<feature type="domain" description="Transcription regulator PadR N-terminal" evidence="1">
    <location>
        <begin position="11"/>
        <end position="50"/>
    </location>
</feature>
<dbReference type="Gene3D" id="1.10.10.10">
    <property type="entry name" value="Winged helix-like DNA-binding domain superfamily/Winged helix DNA-binding domain"/>
    <property type="match status" value="1"/>
</dbReference>
<name>A0ABQ3UUY4_9CHLR</name>
<dbReference type="InterPro" id="IPR005149">
    <property type="entry name" value="Tscrpt_reg_PadR_N"/>
</dbReference>
<dbReference type="SUPFAM" id="SSF46785">
    <property type="entry name" value="Winged helix' DNA-binding domain"/>
    <property type="match status" value="1"/>
</dbReference>
<comment type="caution">
    <text evidence="2">The sequence shown here is derived from an EMBL/GenBank/DDBJ whole genome shotgun (WGS) entry which is preliminary data.</text>
</comment>
<reference evidence="2 3" key="1">
    <citation type="journal article" date="2021" name="Int. J. Syst. Evol. Microbiol.">
        <title>Reticulibacter mediterranei gen. nov., sp. nov., within the new family Reticulibacteraceae fam. nov., and Ktedonospora formicarum gen. nov., sp. nov., Ktedonobacter robiniae sp. nov., Dictyobacter formicarum sp. nov. and Dictyobacter arantiisoli sp. nov., belonging to the class Ktedonobacteria.</title>
        <authorList>
            <person name="Yabe S."/>
            <person name="Zheng Y."/>
            <person name="Wang C.M."/>
            <person name="Sakai Y."/>
            <person name="Abe K."/>
            <person name="Yokota A."/>
            <person name="Donadio S."/>
            <person name="Cavaletti L."/>
            <person name="Monciardini P."/>
        </authorList>
    </citation>
    <scope>NUCLEOTIDE SEQUENCE [LARGE SCALE GENOMIC DNA]</scope>
    <source>
        <strain evidence="2 3">SOSP1-30</strain>
    </source>
</reference>
<dbReference type="InterPro" id="IPR036390">
    <property type="entry name" value="WH_DNA-bd_sf"/>
</dbReference>
<sequence length="67" mass="8142">METRAAYPSKYSSVRRLEVDRDIEWYWGDESQGGRRKYFKMTEKGKATYERNKGNWEYAKRVLENLL</sequence>
<evidence type="ECO:0000313" key="3">
    <source>
        <dbReference type="Proteomes" id="UP000654345"/>
    </source>
</evidence>
<accession>A0ABQ3UUY4</accession>
<dbReference type="Pfam" id="PF03551">
    <property type="entry name" value="PadR"/>
    <property type="match status" value="1"/>
</dbReference>
<evidence type="ECO:0000313" key="2">
    <source>
        <dbReference type="EMBL" id="GHO56387.1"/>
    </source>
</evidence>